<evidence type="ECO:0000313" key="2">
    <source>
        <dbReference type="EMBL" id="KAJ4437915.1"/>
    </source>
</evidence>
<accession>A0ABQ8SVZ6</accession>
<comment type="subcellular location">
    <subcellularLocation>
        <location evidence="1">Nucleus</location>
    </subcellularLocation>
</comment>
<keyword evidence="3" id="KW-1185">Reference proteome</keyword>
<dbReference type="InterPro" id="IPR009057">
    <property type="entry name" value="Homeodomain-like_sf"/>
</dbReference>
<dbReference type="SUPFAM" id="SSF46689">
    <property type="entry name" value="Homeodomain-like"/>
    <property type="match status" value="1"/>
</dbReference>
<proteinExistence type="predicted"/>
<dbReference type="EMBL" id="JAJSOF020000019">
    <property type="protein sequence ID" value="KAJ4437915.1"/>
    <property type="molecule type" value="Genomic_DNA"/>
</dbReference>
<gene>
    <name evidence="2" type="ORF">ANN_13854</name>
</gene>
<evidence type="ECO:0000313" key="3">
    <source>
        <dbReference type="Proteomes" id="UP001148838"/>
    </source>
</evidence>
<organism evidence="2 3">
    <name type="scientific">Periplaneta americana</name>
    <name type="common">American cockroach</name>
    <name type="synonym">Blatta americana</name>
    <dbReference type="NCBI Taxonomy" id="6978"/>
    <lineage>
        <taxon>Eukaryota</taxon>
        <taxon>Metazoa</taxon>
        <taxon>Ecdysozoa</taxon>
        <taxon>Arthropoda</taxon>
        <taxon>Hexapoda</taxon>
        <taxon>Insecta</taxon>
        <taxon>Pterygota</taxon>
        <taxon>Neoptera</taxon>
        <taxon>Polyneoptera</taxon>
        <taxon>Dictyoptera</taxon>
        <taxon>Blattodea</taxon>
        <taxon>Blattoidea</taxon>
        <taxon>Blattidae</taxon>
        <taxon>Blattinae</taxon>
        <taxon>Periplaneta</taxon>
    </lineage>
</organism>
<dbReference type="Proteomes" id="UP001148838">
    <property type="component" value="Unassembled WGS sequence"/>
</dbReference>
<protein>
    <recommendedName>
        <fullName evidence="4">Transposase</fullName>
    </recommendedName>
</protein>
<comment type="caution">
    <text evidence="2">The sequence shown here is derived from an EMBL/GenBank/DDBJ whole genome shotgun (WGS) entry which is preliminary data.</text>
</comment>
<evidence type="ECO:0008006" key="4">
    <source>
        <dbReference type="Google" id="ProtNLM"/>
    </source>
</evidence>
<sequence length="115" mass="12968">MCVVKPRLINMADGREMRLQLIALIEYDFSAQDASRTLSIPRSTAQGWALRFRNHGEVGRSPGSGCPRISTRVQDEVLNKAVSADSFRFVRQLQVASVFPGCSRKVLNRLRIDYN</sequence>
<name>A0ABQ8SVZ6_PERAM</name>
<reference evidence="2 3" key="1">
    <citation type="journal article" date="2022" name="Allergy">
        <title>Genome assembly and annotation of Periplaneta americana reveal a comprehensive cockroach allergen profile.</title>
        <authorList>
            <person name="Wang L."/>
            <person name="Xiong Q."/>
            <person name="Saelim N."/>
            <person name="Wang L."/>
            <person name="Nong W."/>
            <person name="Wan A.T."/>
            <person name="Shi M."/>
            <person name="Liu X."/>
            <person name="Cao Q."/>
            <person name="Hui J.H.L."/>
            <person name="Sookrung N."/>
            <person name="Leung T.F."/>
            <person name="Tungtrongchitr A."/>
            <person name="Tsui S.K.W."/>
        </authorList>
    </citation>
    <scope>NUCLEOTIDE SEQUENCE [LARGE SCALE GENOMIC DNA]</scope>
    <source>
        <strain evidence="2">PWHHKU_190912</strain>
    </source>
</reference>
<evidence type="ECO:0000256" key="1">
    <source>
        <dbReference type="ARBA" id="ARBA00004123"/>
    </source>
</evidence>